<evidence type="ECO:0000313" key="3">
    <source>
        <dbReference type="Proteomes" id="UP000323386"/>
    </source>
</evidence>
<dbReference type="AlphaFoldDB" id="A0A5C3F2W3"/>
<accession>A0A5C3F2W3</accession>
<sequence>MARRVSSGAGSSASVVGQGTPMISSLVGMPGAGVTVSLDTAVGKASLPARSEILAFFRSVICSDHERRRRRQRSPRYHCASLVEPMWRQWPCGRVPRERRSELRADVAARASQPPGTPCARALQYLLRRGKATAVAMVGVRQTCGPAPRSRQQAGGAARRGEARRFAGAVGLRRQARRIVHWGMRTSGKYVPGIFQGCWNMLPVPELFQWSWNRVRVPELFQRSWKKASFPELFQRPNVIVGVSKCDEPKCQVECSKELLPVQRQEPRDEGASKLWAACRGTSPVCQASGCFIRVFWPTCIFPTPMHERWNIAGTYTFPRAVETLEKLPVPGPLETTLETHFQRRALSWSVLGGGALQKARAVASNGGGWCWWWQVSHEAEQESINSSVGRLARRPSAAKVGQSNNVPTGRRATPTGSESAQRLYLPRQPASPSASQPICQPVNLAEFLPLSQANPAIPQGALDRRRRSRTDEAVDASLAFDSGVVRSGQLRCRCV</sequence>
<evidence type="ECO:0000313" key="2">
    <source>
        <dbReference type="EMBL" id="SPO38315.1"/>
    </source>
</evidence>
<evidence type="ECO:0000256" key="1">
    <source>
        <dbReference type="SAM" id="MobiDB-lite"/>
    </source>
</evidence>
<feature type="region of interest" description="Disordered" evidence="1">
    <location>
        <begin position="395"/>
        <end position="437"/>
    </location>
</feature>
<dbReference type="Proteomes" id="UP000323386">
    <property type="component" value="Unassembled WGS sequence"/>
</dbReference>
<gene>
    <name evidence="2" type="ORF">PSFLO_03792</name>
</gene>
<dbReference type="EMBL" id="OOIP01000009">
    <property type="protein sequence ID" value="SPO38315.1"/>
    <property type="molecule type" value="Genomic_DNA"/>
</dbReference>
<reference evidence="2 3" key="1">
    <citation type="submission" date="2018-03" db="EMBL/GenBank/DDBJ databases">
        <authorList>
            <person name="Guldener U."/>
        </authorList>
    </citation>
    <scope>NUCLEOTIDE SEQUENCE [LARGE SCALE GENOMIC DNA]</scope>
    <source>
        <strain evidence="2 3">DAOM196992</strain>
    </source>
</reference>
<name>A0A5C3F2W3_9BASI</name>
<protein>
    <submittedName>
        <fullName evidence="2">Uncharacterized protein</fullName>
    </submittedName>
</protein>
<proteinExistence type="predicted"/>
<organism evidence="2 3">
    <name type="scientific">Pseudozyma flocculosa</name>
    <dbReference type="NCBI Taxonomy" id="84751"/>
    <lineage>
        <taxon>Eukaryota</taxon>
        <taxon>Fungi</taxon>
        <taxon>Dikarya</taxon>
        <taxon>Basidiomycota</taxon>
        <taxon>Ustilaginomycotina</taxon>
        <taxon>Ustilaginomycetes</taxon>
        <taxon>Ustilaginales</taxon>
        <taxon>Ustilaginaceae</taxon>
        <taxon>Pseudozyma</taxon>
    </lineage>
</organism>
<keyword evidence="3" id="KW-1185">Reference proteome</keyword>